<comment type="caution">
    <text evidence="1">The sequence shown here is derived from an EMBL/GenBank/DDBJ whole genome shotgun (WGS) entry which is preliminary data.</text>
</comment>
<gene>
    <name evidence="1" type="ORF">F5148DRAFT_1216137</name>
</gene>
<proteinExistence type="predicted"/>
<evidence type="ECO:0000313" key="1">
    <source>
        <dbReference type="EMBL" id="KAI9460732.1"/>
    </source>
</evidence>
<protein>
    <submittedName>
        <fullName evidence="1">Uncharacterized protein</fullName>
    </submittedName>
</protein>
<name>A0ACC0U458_9AGAM</name>
<dbReference type="Proteomes" id="UP001207468">
    <property type="component" value="Unassembled WGS sequence"/>
</dbReference>
<evidence type="ECO:0000313" key="2">
    <source>
        <dbReference type="Proteomes" id="UP001207468"/>
    </source>
</evidence>
<organism evidence="1 2">
    <name type="scientific">Russula earlei</name>
    <dbReference type="NCBI Taxonomy" id="71964"/>
    <lineage>
        <taxon>Eukaryota</taxon>
        <taxon>Fungi</taxon>
        <taxon>Dikarya</taxon>
        <taxon>Basidiomycota</taxon>
        <taxon>Agaricomycotina</taxon>
        <taxon>Agaricomycetes</taxon>
        <taxon>Russulales</taxon>
        <taxon>Russulaceae</taxon>
        <taxon>Russula</taxon>
    </lineage>
</organism>
<keyword evidence="2" id="KW-1185">Reference proteome</keyword>
<sequence length="163" mass="17219">MIPPGTRESAPSPLQVSSGCALATRQLVRTWPVFVLVRPHVAQNVAQTCKSFTRHPSASLTPPVVRPPISSSTLHPCVLSSATSHPPPPPRSLAPPVIASTSSISSSQAPVPSLFAAAPVAPSSSPQSPYHFFSSRNTSITMQSQNRNYGRTCSSMRAPCPRV</sequence>
<dbReference type="EMBL" id="JAGFNK010000184">
    <property type="protein sequence ID" value="KAI9460732.1"/>
    <property type="molecule type" value="Genomic_DNA"/>
</dbReference>
<reference evidence="1" key="1">
    <citation type="submission" date="2021-03" db="EMBL/GenBank/DDBJ databases">
        <title>Evolutionary priming and transition to the ectomycorrhizal habit in an iconic lineage of mushroom-forming fungi: is preadaptation a requirement?</title>
        <authorList>
            <consortium name="DOE Joint Genome Institute"/>
            <person name="Looney B.P."/>
            <person name="Miyauchi S."/>
            <person name="Morin E."/>
            <person name="Drula E."/>
            <person name="Courty P.E."/>
            <person name="Chicoki N."/>
            <person name="Fauchery L."/>
            <person name="Kohler A."/>
            <person name="Kuo A."/>
            <person name="LaButti K."/>
            <person name="Pangilinan J."/>
            <person name="Lipzen A."/>
            <person name="Riley R."/>
            <person name="Andreopoulos W."/>
            <person name="He G."/>
            <person name="Johnson J."/>
            <person name="Barry K.W."/>
            <person name="Grigoriev I.V."/>
            <person name="Nagy L."/>
            <person name="Hibbett D."/>
            <person name="Henrissat B."/>
            <person name="Matheny P.B."/>
            <person name="Labbe J."/>
            <person name="Martin A.F."/>
        </authorList>
    </citation>
    <scope>NUCLEOTIDE SEQUENCE</scope>
    <source>
        <strain evidence="1">BPL698</strain>
    </source>
</reference>
<accession>A0ACC0U458</accession>